<evidence type="ECO:0000313" key="1">
    <source>
        <dbReference type="EMBL" id="GGE55170.1"/>
    </source>
</evidence>
<protein>
    <recommendedName>
        <fullName evidence="3">NERD domain-containing protein</fullName>
    </recommendedName>
</protein>
<name>A0A8J2YNG4_9BACL</name>
<dbReference type="Proteomes" id="UP000628775">
    <property type="component" value="Unassembled WGS sequence"/>
</dbReference>
<reference evidence="1" key="2">
    <citation type="submission" date="2020-09" db="EMBL/GenBank/DDBJ databases">
        <authorList>
            <person name="Sun Q."/>
            <person name="Zhou Y."/>
        </authorList>
    </citation>
    <scope>NUCLEOTIDE SEQUENCE</scope>
    <source>
        <strain evidence="1">CGMCC 1.15371</strain>
    </source>
</reference>
<keyword evidence="2" id="KW-1185">Reference proteome</keyword>
<gene>
    <name evidence="1" type="ORF">GCM10011391_37710</name>
</gene>
<reference evidence="1" key="1">
    <citation type="journal article" date="2014" name="Int. J. Syst. Evol. Microbiol.">
        <title>Complete genome sequence of Corynebacterium casei LMG S-19264T (=DSM 44701T), isolated from a smear-ripened cheese.</title>
        <authorList>
            <consortium name="US DOE Joint Genome Institute (JGI-PGF)"/>
            <person name="Walter F."/>
            <person name="Albersmeier A."/>
            <person name="Kalinowski J."/>
            <person name="Ruckert C."/>
        </authorList>
    </citation>
    <scope>NUCLEOTIDE SEQUENCE</scope>
    <source>
        <strain evidence="1">CGMCC 1.15371</strain>
    </source>
</reference>
<evidence type="ECO:0000313" key="2">
    <source>
        <dbReference type="Proteomes" id="UP000628775"/>
    </source>
</evidence>
<organism evidence="1 2">
    <name type="scientific">Pullulanibacillus camelliae</name>
    <dbReference type="NCBI Taxonomy" id="1707096"/>
    <lineage>
        <taxon>Bacteria</taxon>
        <taxon>Bacillati</taxon>
        <taxon>Bacillota</taxon>
        <taxon>Bacilli</taxon>
        <taxon>Bacillales</taxon>
        <taxon>Sporolactobacillaceae</taxon>
        <taxon>Pullulanibacillus</taxon>
    </lineage>
</organism>
<dbReference type="EMBL" id="BMIR01000029">
    <property type="protein sequence ID" value="GGE55170.1"/>
    <property type="molecule type" value="Genomic_DNA"/>
</dbReference>
<sequence length="247" mass="29369">MAQLVKIERCISRYSQNLYRYAGRFIHQKTRRFEEFKENYSGQPDEVIKEHFYKKFFKQQLIWATSTAREQSELPNKYKMDLWLRLFLRNLDDTVLVFYEPELKVGEAYTSADIILVTPFKVWTVKLVLGEKDSVFQPYDRRKWKEIQSKDIAYTINPLLSLQRTTESVRRIFHEHDIVLPLQSVLCAPESYIEFSSESGQVKIVDKTELKQWMKDMSSYRSTLKREQLHAAEVLLAHSDVVAEERV</sequence>
<dbReference type="RefSeq" id="WP_188698514.1">
    <property type="nucleotide sequence ID" value="NZ_BMIR01000029.1"/>
</dbReference>
<accession>A0A8J2YNG4</accession>
<proteinExistence type="predicted"/>
<evidence type="ECO:0008006" key="3">
    <source>
        <dbReference type="Google" id="ProtNLM"/>
    </source>
</evidence>
<dbReference type="AlphaFoldDB" id="A0A8J2YNG4"/>
<comment type="caution">
    <text evidence="1">The sequence shown here is derived from an EMBL/GenBank/DDBJ whole genome shotgun (WGS) entry which is preliminary data.</text>
</comment>